<evidence type="ECO:0000259" key="2">
    <source>
        <dbReference type="Pfam" id="PF01243"/>
    </source>
</evidence>
<evidence type="ECO:0000313" key="4">
    <source>
        <dbReference type="Proteomes" id="UP000094622"/>
    </source>
</evidence>
<dbReference type="Pfam" id="PF01243">
    <property type="entry name" value="PNPOx_N"/>
    <property type="match status" value="1"/>
</dbReference>
<dbReference type="InterPro" id="IPR011576">
    <property type="entry name" value="Pyridox_Oxase_N"/>
</dbReference>
<feature type="region of interest" description="Disordered" evidence="1">
    <location>
        <begin position="117"/>
        <end position="140"/>
    </location>
</feature>
<dbReference type="PANTHER" id="PTHR13343">
    <property type="entry name" value="CREG1 PROTEIN"/>
    <property type="match status" value="1"/>
</dbReference>
<dbReference type="OrthoDB" id="9814594at2"/>
<dbReference type="AlphaFoldDB" id="A0A1E3GZM2"/>
<reference evidence="3 4" key="1">
    <citation type="submission" date="2016-07" db="EMBL/GenBank/DDBJ databases">
        <title>Draft Genome Sequence of Methylobrevis pamukkalensis PK2.</title>
        <authorList>
            <person name="Vasilenko O.V."/>
            <person name="Doronina N.V."/>
            <person name="Shmareva M.N."/>
            <person name="Tarlachkov S.V."/>
            <person name="Mustakhimov I."/>
            <person name="Trotsenko Y.A."/>
        </authorList>
    </citation>
    <scope>NUCLEOTIDE SEQUENCE [LARGE SCALE GENOMIC DNA]</scope>
    <source>
        <strain evidence="3 4">PK2</strain>
    </source>
</reference>
<proteinExistence type="predicted"/>
<protein>
    <submittedName>
        <fullName evidence="3">Pyridoxamine 5'-phosphate oxidase</fullName>
    </submittedName>
</protein>
<dbReference type="EMBL" id="MCRJ01000087">
    <property type="protein sequence ID" value="ODN69513.1"/>
    <property type="molecule type" value="Genomic_DNA"/>
</dbReference>
<accession>A0A1E3GZM2</accession>
<dbReference type="GO" id="GO:0005737">
    <property type="term" value="C:cytoplasm"/>
    <property type="evidence" value="ECO:0007669"/>
    <property type="project" value="UniProtKB-ARBA"/>
</dbReference>
<dbReference type="Gene3D" id="2.30.110.10">
    <property type="entry name" value="Electron Transport, Fmn-binding Protein, Chain A"/>
    <property type="match status" value="1"/>
</dbReference>
<comment type="caution">
    <text evidence="3">The sequence shown here is derived from an EMBL/GenBank/DDBJ whole genome shotgun (WGS) entry which is preliminary data.</text>
</comment>
<evidence type="ECO:0000256" key="1">
    <source>
        <dbReference type="SAM" id="MobiDB-lite"/>
    </source>
</evidence>
<dbReference type="PANTHER" id="PTHR13343:SF17">
    <property type="entry name" value="CELLULAR REPRESSOR OF E1A-STIMULATED GENES, ISOFORM A"/>
    <property type="match status" value="1"/>
</dbReference>
<sequence length="140" mass="13961">MTTSFDPVPVARALIAEARTATLATLGASGAPFASLVTIAADAALQPLLLVSKLAVHTRNLDRDPRAALLLVAPGGEEGDPLAGARLTLEGTIAPCPADEARATFLARHPEAEAYAALPTSPSAALPSTAPTSSPASAGS</sequence>
<evidence type="ECO:0000313" key="3">
    <source>
        <dbReference type="EMBL" id="ODN69513.1"/>
    </source>
</evidence>
<dbReference type="RefSeq" id="WP_069307606.1">
    <property type="nucleotide sequence ID" value="NZ_MCRJ01000087.1"/>
</dbReference>
<feature type="domain" description="Pyridoxamine 5'-phosphate oxidase N-terminal" evidence="2">
    <location>
        <begin position="11"/>
        <end position="115"/>
    </location>
</feature>
<dbReference type="Proteomes" id="UP000094622">
    <property type="component" value="Unassembled WGS sequence"/>
</dbReference>
<dbReference type="InterPro" id="IPR012349">
    <property type="entry name" value="Split_barrel_FMN-bd"/>
</dbReference>
<keyword evidence="4" id="KW-1185">Reference proteome</keyword>
<dbReference type="SUPFAM" id="SSF50475">
    <property type="entry name" value="FMN-binding split barrel"/>
    <property type="match status" value="1"/>
</dbReference>
<organism evidence="3 4">
    <name type="scientific">Methylobrevis pamukkalensis</name>
    <dbReference type="NCBI Taxonomy" id="1439726"/>
    <lineage>
        <taxon>Bacteria</taxon>
        <taxon>Pseudomonadati</taxon>
        <taxon>Pseudomonadota</taxon>
        <taxon>Alphaproteobacteria</taxon>
        <taxon>Hyphomicrobiales</taxon>
        <taxon>Pleomorphomonadaceae</taxon>
        <taxon>Methylobrevis</taxon>
    </lineage>
</organism>
<gene>
    <name evidence="3" type="ORF">A6302_03195</name>
</gene>
<name>A0A1E3GZM2_9HYPH</name>